<dbReference type="AlphaFoldDB" id="A0A366FBD2"/>
<dbReference type="InterPro" id="IPR001054">
    <property type="entry name" value="A/G_cyclase"/>
</dbReference>
<dbReference type="Pfam" id="PF00211">
    <property type="entry name" value="Guanylate_cyc"/>
    <property type="match status" value="1"/>
</dbReference>
<reference evidence="2 3" key="1">
    <citation type="submission" date="2018-06" db="EMBL/GenBank/DDBJ databases">
        <title>Genomic Encyclopedia of Type Strains, Phase IV (KMG-IV): sequencing the most valuable type-strain genomes for metagenomic binning, comparative biology and taxonomic classification.</title>
        <authorList>
            <person name="Goeker M."/>
        </authorList>
    </citation>
    <scope>NUCLEOTIDE SEQUENCE [LARGE SCALE GENOMIC DNA]</scope>
    <source>
        <strain evidence="2 3">DSM 24875</strain>
    </source>
</reference>
<dbReference type="Pfam" id="PF19363">
    <property type="entry name" value="DUF5939"/>
    <property type="match status" value="1"/>
</dbReference>
<dbReference type="PANTHER" id="PTHR43081">
    <property type="entry name" value="ADENYLATE CYCLASE, TERMINAL-DIFFERENTIATION SPECIFIC-RELATED"/>
    <property type="match status" value="1"/>
</dbReference>
<evidence type="ECO:0000259" key="1">
    <source>
        <dbReference type="PROSITE" id="PS50125"/>
    </source>
</evidence>
<evidence type="ECO:0000313" key="2">
    <source>
        <dbReference type="EMBL" id="RBP11941.1"/>
    </source>
</evidence>
<sequence length="473" mass="51213">MADASALWDLLQQTAEPSAAEALKSAVASAPDRALNRVNPLVFAAAAGLDEEAVIGAFVRAARIGLFDMAWNVLCPGCGGVLETAGALKSINRHEYFCSFCVSANEPTLDQLVEVTFTVNPRIRRVAAHEPDSLSLAEYMRQVFWGSGADLPEDIESAVGRVTLDQMELGPGERASMSLTLPKGVFIAFDPVTHATMFLDASGDETQERRTLSLIFAESHAHSGTVALAPGPVRIAFENKAGRRTLPGLWVHGDELNALSEARLPFLTATRLLSNQTFRDLYRDGTFDPEQRFKITSLTILFTDLRGSTALYDRVGDLAAFDLVRSHFGELIAAVATEGGAVVKTIGDAVMATFPTADRALRAAMRMRDAMRRINAGRGGEDLALNIGLHEGPCLAVMLDDRQDYFGQTVNIAARVQDLADPTAVLATKPVMDSAEVERLLGEQGYRTTSRLLNLRGVSEAFQIYEIRERAAA</sequence>
<dbReference type="OrthoDB" id="7374210at2"/>
<accession>A0A366FBD2</accession>
<dbReference type="RefSeq" id="WP_113890003.1">
    <property type="nucleotide sequence ID" value="NZ_QNRK01000015.1"/>
</dbReference>
<dbReference type="SUPFAM" id="SSF55073">
    <property type="entry name" value="Nucleotide cyclase"/>
    <property type="match status" value="1"/>
</dbReference>
<dbReference type="Gene3D" id="3.30.70.1230">
    <property type="entry name" value="Nucleotide cyclase"/>
    <property type="match status" value="1"/>
</dbReference>
<keyword evidence="3" id="KW-1185">Reference proteome</keyword>
<dbReference type="Proteomes" id="UP000253529">
    <property type="component" value="Unassembled WGS sequence"/>
</dbReference>
<dbReference type="GO" id="GO:0006171">
    <property type="term" value="P:cAMP biosynthetic process"/>
    <property type="evidence" value="ECO:0007669"/>
    <property type="project" value="TreeGrafter"/>
</dbReference>
<dbReference type="PANTHER" id="PTHR43081:SF19">
    <property type="entry name" value="PH-SENSITIVE ADENYLATE CYCLASE RV1264"/>
    <property type="match status" value="1"/>
</dbReference>
<evidence type="ECO:0000313" key="3">
    <source>
        <dbReference type="Proteomes" id="UP000253529"/>
    </source>
</evidence>
<gene>
    <name evidence="2" type="ORF">DFR50_11548</name>
</gene>
<name>A0A366FBD2_9HYPH</name>
<feature type="domain" description="Guanylate cyclase" evidence="1">
    <location>
        <begin position="299"/>
        <end position="417"/>
    </location>
</feature>
<protein>
    <submittedName>
        <fullName evidence="2">Class 3 adenylate cyclase</fullName>
    </submittedName>
</protein>
<dbReference type="InterPro" id="IPR050697">
    <property type="entry name" value="Adenylyl/Guanylyl_Cyclase_3/4"/>
</dbReference>
<dbReference type="SMART" id="SM00044">
    <property type="entry name" value="CYCc"/>
    <property type="match status" value="1"/>
</dbReference>
<dbReference type="EMBL" id="QNRK01000015">
    <property type="protein sequence ID" value="RBP11941.1"/>
    <property type="molecule type" value="Genomic_DNA"/>
</dbReference>
<dbReference type="PROSITE" id="PS50125">
    <property type="entry name" value="GUANYLATE_CYCLASE_2"/>
    <property type="match status" value="1"/>
</dbReference>
<organism evidence="2 3">
    <name type="scientific">Roseiarcus fermentans</name>
    <dbReference type="NCBI Taxonomy" id="1473586"/>
    <lineage>
        <taxon>Bacteria</taxon>
        <taxon>Pseudomonadati</taxon>
        <taxon>Pseudomonadota</taxon>
        <taxon>Alphaproteobacteria</taxon>
        <taxon>Hyphomicrobiales</taxon>
        <taxon>Roseiarcaceae</taxon>
        <taxon>Roseiarcus</taxon>
    </lineage>
</organism>
<dbReference type="CDD" id="cd07302">
    <property type="entry name" value="CHD"/>
    <property type="match status" value="1"/>
</dbReference>
<proteinExistence type="predicted"/>
<dbReference type="GO" id="GO:0035556">
    <property type="term" value="P:intracellular signal transduction"/>
    <property type="evidence" value="ECO:0007669"/>
    <property type="project" value="InterPro"/>
</dbReference>
<dbReference type="InterPro" id="IPR045983">
    <property type="entry name" value="GUC-dom-containing_N"/>
</dbReference>
<comment type="caution">
    <text evidence="2">The sequence shown here is derived from an EMBL/GenBank/DDBJ whole genome shotgun (WGS) entry which is preliminary data.</text>
</comment>
<dbReference type="InterPro" id="IPR029787">
    <property type="entry name" value="Nucleotide_cyclase"/>
</dbReference>
<dbReference type="GO" id="GO:0004016">
    <property type="term" value="F:adenylate cyclase activity"/>
    <property type="evidence" value="ECO:0007669"/>
    <property type="project" value="UniProtKB-ARBA"/>
</dbReference>